<protein>
    <submittedName>
        <fullName evidence="2">ABC-2 family transporter protein</fullName>
    </submittedName>
</protein>
<gene>
    <name evidence="2" type="ORF">DSM106044_02528</name>
</gene>
<dbReference type="EMBL" id="QGQD01000052">
    <property type="protein sequence ID" value="TLD00581.1"/>
    <property type="molecule type" value="Genomic_DNA"/>
</dbReference>
<keyword evidence="3" id="KW-1185">Reference proteome</keyword>
<sequence length="272" mass="31512">MHNMLKNMIHYDLYRCIGNWKFWLMIPLISVICFFSNGIVLEELFTNNLSGVDDIIGIYNFVIHFDRFRILLLIVLAALYTNSTCVDMNQNYLNVLLTRVRLKTYVISRIVVNASAILFMYSLGVVLYMLILHIWYPLVNVENTIISREMYMAFETLPPEEHPILLIALLSFLLVLSIILLCNISFAVSVFLSDTYVAVAAPAIIYFLLGCLTYFLPEILYFPAYSNSAAIFPLGAWGNYLVKVLINIIAILITGFIFYRCLRKKWYQNERF</sequence>
<feature type="transmembrane region" description="Helical" evidence="1">
    <location>
        <begin position="110"/>
        <end position="136"/>
    </location>
</feature>
<feature type="transmembrane region" description="Helical" evidence="1">
    <location>
        <begin position="164"/>
        <end position="184"/>
    </location>
</feature>
<feature type="transmembrane region" description="Helical" evidence="1">
    <location>
        <begin position="237"/>
        <end position="262"/>
    </location>
</feature>
<accession>A0A4U8Q6U4</accession>
<dbReference type="AlphaFoldDB" id="A0A4U8Q6U4"/>
<comment type="caution">
    <text evidence="2">The sequence shown here is derived from an EMBL/GenBank/DDBJ whole genome shotgun (WGS) entry which is preliminary data.</text>
</comment>
<proteinExistence type="predicted"/>
<reference evidence="2 3" key="1">
    <citation type="journal article" date="2019" name="Anaerobe">
        <title>Detection of Robinsoniella peoriensis in multiple bone samples of a trauma patient.</title>
        <authorList>
            <person name="Schrottner P."/>
            <person name="Hartwich K."/>
            <person name="Bunk B."/>
            <person name="Schober I."/>
            <person name="Helbig S."/>
            <person name="Rudolph W.W."/>
            <person name="Gunzer F."/>
        </authorList>
    </citation>
    <scope>NUCLEOTIDE SEQUENCE [LARGE SCALE GENOMIC DNA]</scope>
    <source>
        <strain evidence="2 3">DSM 106044</strain>
    </source>
</reference>
<keyword evidence="1" id="KW-0812">Transmembrane</keyword>
<dbReference type="STRING" id="180332.GCA_000797495_02888"/>
<evidence type="ECO:0000313" key="2">
    <source>
        <dbReference type="EMBL" id="TLD00581.1"/>
    </source>
</evidence>
<name>A0A4U8Q6U4_9FIRM</name>
<dbReference type="Proteomes" id="UP000306509">
    <property type="component" value="Unassembled WGS sequence"/>
</dbReference>
<feature type="transmembrane region" description="Helical" evidence="1">
    <location>
        <begin position="20"/>
        <end position="40"/>
    </location>
</feature>
<evidence type="ECO:0000256" key="1">
    <source>
        <dbReference type="SAM" id="Phobius"/>
    </source>
</evidence>
<evidence type="ECO:0000313" key="3">
    <source>
        <dbReference type="Proteomes" id="UP000306509"/>
    </source>
</evidence>
<keyword evidence="1" id="KW-0472">Membrane</keyword>
<keyword evidence="1" id="KW-1133">Transmembrane helix</keyword>
<feature type="transmembrane region" description="Helical" evidence="1">
    <location>
        <begin position="196"/>
        <end position="217"/>
    </location>
</feature>
<organism evidence="2 3">
    <name type="scientific">Robinsoniella peoriensis</name>
    <dbReference type="NCBI Taxonomy" id="180332"/>
    <lineage>
        <taxon>Bacteria</taxon>
        <taxon>Bacillati</taxon>
        <taxon>Bacillota</taxon>
        <taxon>Clostridia</taxon>
        <taxon>Lachnospirales</taxon>
        <taxon>Lachnospiraceae</taxon>
        <taxon>Robinsoniella</taxon>
    </lineage>
</organism>